<dbReference type="Gene3D" id="2.130.10.10">
    <property type="entry name" value="YVTN repeat-like/Quinoprotein amine dehydrogenase"/>
    <property type="match status" value="1"/>
</dbReference>
<name>A0ABD5QPH1_9EURY</name>
<dbReference type="Proteomes" id="UP001596145">
    <property type="component" value="Unassembled WGS sequence"/>
</dbReference>
<proteinExistence type="predicted"/>
<dbReference type="InterPro" id="IPR011047">
    <property type="entry name" value="Quinoprotein_ADH-like_sf"/>
</dbReference>
<dbReference type="AlphaFoldDB" id="A0ABD5QPH1"/>
<protein>
    <submittedName>
        <fullName evidence="3">PQQ-binding-like beta-propeller repeat protein</fullName>
    </submittedName>
</protein>
<feature type="domain" description="Pyrrolo-quinoline quinone repeat" evidence="2">
    <location>
        <begin position="236"/>
        <end position="397"/>
    </location>
</feature>
<evidence type="ECO:0000313" key="3">
    <source>
        <dbReference type="EMBL" id="MFC5134108.1"/>
    </source>
</evidence>
<evidence type="ECO:0000256" key="1">
    <source>
        <dbReference type="SAM" id="MobiDB-lite"/>
    </source>
</evidence>
<feature type="region of interest" description="Disordered" evidence="1">
    <location>
        <begin position="87"/>
        <end position="113"/>
    </location>
</feature>
<comment type="caution">
    <text evidence="3">The sequence shown here is derived from an EMBL/GenBank/DDBJ whole genome shotgun (WGS) entry which is preliminary data.</text>
</comment>
<dbReference type="Pfam" id="PF13360">
    <property type="entry name" value="PQQ_2"/>
    <property type="match status" value="2"/>
</dbReference>
<reference evidence="3 4" key="1">
    <citation type="journal article" date="2019" name="Int. J. Syst. Evol. Microbiol.">
        <title>The Global Catalogue of Microorganisms (GCM) 10K type strain sequencing project: providing services to taxonomists for standard genome sequencing and annotation.</title>
        <authorList>
            <consortium name="The Broad Institute Genomics Platform"/>
            <consortium name="The Broad Institute Genome Sequencing Center for Infectious Disease"/>
            <person name="Wu L."/>
            <person name="Ma J."/>
        </authorList>
    </citation>
    <scope>NUCLEOTIDE SEQUENCE [LARGE SCALE GENOMIC DNA]</scope>
    <source>
        <strain evidence="3 4">CGMCC 1.16026</strain>
    </source>
</reference>
<accession>A0ABD5QPH1</accession>
<feature type="domain" description="Pyrrolo-quinoline quinone repeat" evidence="2">
    <location>
        <begin position="122"/>
        <end position="191"/>
    </location>
</feature>
<dbReference type="SMART" id="SM00564">
    <property type="entry name" value="PQQ"/>
    <property type="match status" value="3"/>
</dbReference>
<dbReference type="RefSeq" id="WP_122104388.1">
    <property type="nucleotide sequence ID" value="NZ_JBHSKV010000007.1"/>
</dbReference>
<dbReference type="InterPro" id="IPR015943">
    <property type="entry name" value="WD40/YVTN_repeat-like_dom_sf"/>
</dbReference>
<keyword evidence="4" id="KW-1185">Reference proteome</keyword>
<organism evidence="3 4">
    <name type="scientific">Halorubrum glutamatedens</name>
    <dbReference type="NCBI Taxonomy" id="2707018"/>
    <lineage>
        <taxon>Archaea</taxon>
        <taxon>Methanobacteriati</taxon>
        <taxon>Methanobacteriota</taxon>
        <taxon>Stenosarchaea group</taxon>
        <taxon>Halobacteria</taxon>
        <taxon>Halobacteriales</taxon>
        <taxon>Haloferacaceae</taxon>
        <taxon>Halorubrum</taxon>
    </lineage>
</organism>
<dbReference type="InterPro" id="IPR002372">
    <property type="entry name" value="PQQ_rpt_dom"/>
</dbReference>
<evidence type="ECO:0000313" key="4">
    <source>
        <dbReference type="Proteomes" id="UP001596145"/>
    </source>
</evidence>
<dbReference type="InterPro" id="IPR018391">
    <property type="entry name" value="PQQ_b-propeller_rpt"/>
</dbReference>
<dbReference type="SUPFAM" id="SSF50998">
    <property type="entry name" value="Quinoprotein alcohol dehydrogenase-like"/>
    <property type="match status" value="1"/>
</dbReference>
<dbReference type="EMBL" id="JBHSKV010000007">
    <property type="protein sequence ID" value="MFC5134108.1"/>
    <property type="molecule type" value="Genomic_DNA"/>
</dbReference>
<evidence type="ECO:0000259" key="2">
    <source>
        <dbReference type="Pfam" id="PF13360"/>
    </source>
</evidence>
<gene>
    <name evidence="3" type="ORF">ACFPJA_05145</name>
</gene>
<sequence length="417" mass="42149">MDRRVLFAILILFAGGATGVGVATFAFVGLDDANAEATVVWESEPAPGDDGTGAATVDVDGETLVVQPTVEDGDRAVRAVVPGDGRAWTTRISGTPGESGDDEGDGNETGPVDVSRLATGTLDGDPVVALTTGPGRLVVLNAADGEERFVVDLDGSGAVVPAIGSPTGDGRNVVAATTADGSVLAVAGDGDPVFAASVDGRVERRPLVVGPDPDPDGRDESVPGGVAVSTAGSGPGTVHFLDERGEVRWTTTPTVTAVGWNVAETRRGPVLTLGGSNGNLEALEVADGSSRYEVGLQDRPVAVGDVDGGQVLVGGVGSVWAVNLLDGEVVWKQQFGGQTRVNAPAVGELTGDDTPESAAVNREGEVLGLTRNGEVVVRGSVPETVVYASPRFADANGDGTDEVLVVDRDGVVRALST</sequence>